<feature type="transmembrane region" description="Helical" evidence="1">
    <location>
        <begin position="88"/>
        <end position="107"/>
    </location>
</feature>
<dbReference type="InterPro" id="IPR043128">
    <property type="entry name" value="Rev_trsase/Diguanyl_cyclase"/>
</dbReference>
<keyword evidence="1" id="KW-1133">Transmembrane helix</keyword>
<keyword evidence="1" id="KW-0812">Transmembrane</keyword>
<dbReference type="GeneID" id="62234931"/>
<name>A0ABQ7IFV2_9HELO</name>
<dbReference type="Proteomes" id="UP000783213">
    <property type="component" value="Unassembled WGS sequence"/>
</dbReference>
<comment type="caution">
    <text evidence="2">The sequence shown here is derived from an EMBL/GenBank/DDBJ whole genome shotgun (WGS) entry which is preliminary data.</text>
</comment>
<dbReference type="RefSeq" id="XP_038808075.1">
    <property type="nucleotide sequence ID" value="XM_038955781.1"/>
</dbReference>
<protein>
    <submittedName>
        <fullName evidence="2">Uncharacterized protein</fullName>
    </submittedName>
</protein>
<evidence type="ECO:0000256" key="1">
    <source>
        <dbReference type="SAM" id="Phobius"/>
    </source>
</evidence>
<reference evidence="2 3" key="1">
    <citation type="journal article" date="2020" name="Genome Biol. Evol.">
        <title>Comparative genomics of Sclerotiniaceae.</title>
        <authorList>
            <person name="Valero Jimenez C.A."/>
            <person name="Steentjes M."/>
            <person name="Scholten O.E."/>
            <person name="Van Kan J.A.L."/>
        </authorList>
    </citation>
    <scope>NUCLEOTIDE SEQUENCE [LARGE SCALE GENOMIC DNA]</scope>
    <source>
        <strain evidence="2 3">B1</strain>
    </source>
</reference>
<accession>A0ABQ7IFV2</accession>
<dbReference type="Gene3D" id="3.30.70.270">
    <property type="match status" value="1"/>
</dbReference>
<evidence type="ECO:0000313" key="2">
    <source>
        <dbReference type="EMBL" id="KAF7922632.1"/>
    </source>
</evidence>
<proteinExistence type="predicted"/>
<gene>
    <name evidence="2" type="ORF">EAE98_008158</name>
</gene>
<dbReference type="InterPro" id="IPR043502">
    <property type="entry name" value="DNA/RNA_pol_sf"/>
</dbReference>
<dbReference type="Gene3D" id="3.10.10.10">
    <property type="entry name" value="HIV Type 1 Reverse Transcriptase, subunit A, domain 1"/>
    <property type="match status" value="1"/>
</dbReference>
<keyword evidence="1" id="KW-0472">Membrane</keyword>
<dbReference type="SUPFAM" id="SSF56672">
    <property type="entry name" value="DNA/RNA polymerases"/>
    <property type="match status" value="1"/>
</dbReference>
<keyword evidence="3" id="KW-1185">Reference proteome</keyword>
<dbReference type="EMBL" id="RCSX01000020">
    <property type="protein sequence ID" value="KAF7922632.1"/>
    <property type="molecule type" value="Genomic_DNA"/>
</dbReference>
<organism evidence="2 3">
    <name type="scientific">Botrytis deweyae</name>
    <dbReference type="NCBI Taxonomy" id="2478750"/>
    <lineage>
        <taxon>Eukaryota</taxon>
        <taxon>Fungi</taxon>
        <taxon>Dikarya</taxon>
        <taxon>Ascomycota</taxon>
        <taxon>Pezizomycotina</taxon>
        <taxon>Leotiomycetes</taxon>
        <taxon>Helotiales</taxon>
        <taxon>Sclerotiniaceae</taxon>
        <taxon>Botrytis</taxon>
    </lineage>
</organism>
<evidence type="ECO:0000313" key="3">
    <source>
        <dbReference type="Proteomes" id="UP000783213"/>
    </source>
</evidence>
<sequence length="190" mass="22357">MVTIILDIENDQKITLLKNSKVISDTFKFPLQEFILKTVFVPDIPNDQKIILPKSGKVISNIPEPPLWKLILKSVFVKGIINKISNKNWIILNILLLLLIFKVNYYFNCIIYTQNSCPYLLATLLLLATKSKKNIRIYQNYCKLNNIIIKNQYPLLLIKKTFNTLYYIKVYIKLNIITIFNKLRIIEDYK</sequence>